<dbReference type="PANTHER" id="PTHR44688:SF16">
    <property type="entry name" value="DNA-BINDING TRANSCRIPTIONAL ACTIVATOR DEVR_DOSR"/>
    <property type="match status" value="1"/>
</dbReference>
<reference evidence="6 7" key="1">
    <citation type="journal article" date="2019" name="Emerg. Microbes Infect.">
        <title>Comprehensive subspecies identification of 175 nontuberculous mycobacteria species based on 7547 genomic profiles.</title>
        <authorList>
            <person name="Matsumoto Y."/>
            <person name="Kinjo T."/>
            <person name="Motooka D."/>
            <person name="Nabeya D."/>
            <person name="Jung N."/>
            <person name="Uechi K."/>
            <person name="Horii T."/>
            <person name="Iida T."/>
            <person name="Fujita J."/>
            <person name="Nakamura S."/>
        </authorList>
    </citation>
    <scope>NUCLEOTIDE SEQUENCE [LARGE SCALE GENOMIC DNA]</scope>
    <source>
        <strain evidence="6 7">JCM 15296</strain>
    </source>
</reference>
<feature type="domain" description="HTH luxR-type" evidence="5">
    <location>
        <begin position="769"/>
        <end position="834"/>
    </location>
</feature>
<feature type="compositionally biased region" description="Low complexity" evidence="4">
    <location>
        <begin position="760"/>
        <end position="771"/>
    </location>
</feature>
<organism evidence="6 7">
    <name type="scientific">Mycolicibacterium aubagnense</name>
    <dbReference type="NCBI Taxonomy" id="319707"/>
    <lineage>
        <taxon>Bacteria</taxon>
        <taxon>Bacillati</taxon>
        <taxon>Actinomycetota</taxon>
        <taxon>Actinomycetes</taxon>
        <taxon>Mycobacteriales</taxon>
        <taxon>Mycobacteriaceae</taxon>
        <taxon>Mycolicibacterium</taxon>
    </lineage>
</organism>
<dbReference type="PROSITE" id="PS50043">
    <property type="entry name" value="HTH_LUXR_2"/>
    <property type="match status" value="1"/>
</dbReference>
<evidence type="ECO:0000256" key="2">
    <source>
        <dbReference type="ARBA" id="ARBA00023125"/>
    </source>
</evidence>
<dbReference type="RefSeq" id="WP_163911476.1">
    <property type="nucleotide sequence ID" value="NZ_AP022577.1"/>
</dbReference>
<keyword evidence="7" id="KW-1185">Reference proteome</keyword>
<evidence type="ECO:0000313" key="7">
    <source>
        <dbReference type="Proteomes" id="UP000465609"/>
    </source>
</evidence>
<sequence>MTPDPLAALATARGAKALVLGGIGSGKTTALEAVRNALRAKDTTTLARVPRNGDTQDAAIVIDDVQLLSTAELELLTELAGEPGRTVVVSAEPLAHEPALNALITTLSRQHPPIQLASMTPREIHEALARAGVPGNQVPGLFAGTGGIPLLVYSALSALASGGDPMRSASVALSERLRRLDEHLLDTLLLCSLSPELGPDDIAAALQLPGDGAAVLMDRARASGLLSASLHPRFTDTLHRTLTQLVGAARHRETESRLLRSQIESATLSTELALKLAEHGTVDDLLAAYLIQRAAPAEPGAAARLYRAAARAGTAPADIHLADALAVTGDCATAGTLADELLTAEDADARAQAVRIAASVAMHDGAAAHAADLYRWLGPSSDPFVAAAGAVVGVATADAELARTCLQAENSMPPTSSARAARGLAEGMLLTLDQPFAVAMARLTQAVGSTNGVHSVAPDSPAALLGLVALHGGDAVRARSVIGRAVRTGANQGFSQLRHRLLLGWIRMLDGQLDSAVPSLGTTEAADLHRRDALWLTALQTAVARRSGDTGALQKHWYAAMEVLAEYSLDLYALMPLGELWVAAARLQQIDQLRQPLAEAFGLLRAAGNPALWAVPLHWAGVHAGILANAPEAVAPHGQALAAASRAEGAHGAFATALAGAGRAWLRVLADGVDAAEVTSAARGLARFGLTWDATRLASQAALHSADGKISGAMLQLARDLKQDAALEAAADPIELAAPAIPHEPSAGPDVRNTTPPPASGGTRTTSAATPAWTRLSDREREVAELVLQGMPYRDIGARLLISAKTVEHHVARIRRRLGAESRSEMLSMLRALLVEKA</sequence>
<evidence type="ECO:0000256" key="4">
    <source>
        <dbReference type="SAM" id="MobiDB-lite"/>
    </source>
</evidence>
<dbReference type="PROSITE" id="PS00622">
    <property type="entry name" value="HTH_LUXR_1"/>
    <property type="match status" value="1"/>
</dbReference>
<dbReference type="SMART" id="SM00421">
    <property type="entry name" value="HTH_LUXR"/>
    <property type="match status" value="1"/>
</dbReference>
<evidence type="ECO:0000313" key="6">
    <source>
        <dbReference type="EMBL" id="BBX85941.1"/>
    </source>
</evidence>
<evidence type="ECO:0000259" key="5">
    <source>
        <dbReference type="PROSITE" id="PS50043"/>
    </source>
</evidence>
<feature type="region of interest" description="Disordered" evidence="4">
    <location>
        <begin position="740"/>
        <end position="771"/>
    </location>
</feature>
<gene>
    <name evidence="6" type="ORF">MAUB_38140</name>
</gene>
<protein>
    <submittedName>
        <fullName evidence="6">LuxR family transcriptional regulator</fullName>
    </submittedName>
</protein>
<dbReference type="Pfam" id="PF00196">
    <property type="entry name" value="GerE"/>
    <property type="match status" value="1"/>
</dbReference>
<keyword evidence="2" id="KW-0238">DNA-binding</keyword>
<dbReference type="Gene3D" id="1.10.10.10">
    <property type="entry name" value="Winged helix-like DNA-binding domain superfamily/Winged helix DNA-binding domain"/>
    <property type="match status" value="1"/>
</dbReference>
<accession>A0ABN5YYD0</accession>
<dbReference type="PANTHER" id="PTHR44688">
    <property type="entry name" value="DNA-BINDING TRANSCRIPTIONAL ACTIVATOR DEVR_DOSR"/>
    <property type="match status" value="1"/>
</dbReference>
<dbReference type="InterPro" id="IPR016032">
    <property type="entry name" value="Sig_transdc_resp-reg_C-effctor"/>
</dbReference>
<dbReference type="CDD" id="cd06170">
    <property type="entry name" value="LuxR_C_like"/>
    <property type="match status" value="1"/>
</dbReference>
<proteinExistence type="predicted"/>
<dbReference type="SUPFAM" id="SSF46894">
    <property type="entry name" value="C-terminal effector domain of the bipartite response regulators"/>
    <property type="match status" value="1"/>
</dbReference>
<dbReference type="EMBL" id="AP022577">
    <property type="protein sequence ID" value="BBX85941.1"/>
    <property type="molecule type" value="Genomic_DNA"/>
</dbReference>
<dbReference type="InterPro" id="IPR036388">
    <property type="entry name" value="WH-like_DNA-bd_sf"/>
</dbReference>
<evidence type="ECO:0000256" key="3">
    <source>
        <dbReference type="ARBA" id="ARBA00023163"/>
    </source>
</evidence>
<evidence type="ECO:0000256" key="1">
    <source>
        <dbReference type="ARBA" id="ARBA00023015"/>
    </source>
</evidence>
<dbReference type="NCBIfam" id="NF038181">
    <property type="entry name" value="reg_ATPase_IniR"/>
    <property type="match status" value="1"/>
</dbReference>
<keyword evidence="1" id="KW-0805">Transcription regulation</keyword>
<dbReference type="PRINTS" id="PR00038">
    <property type="entry name" value="HTHLUXR"/>
</dbReference>
<keyword evidence="3" id="KW-0804">Transcription</keyword>
<dbReference type="InterPro" id="IPR000792">
    <property type="entry name" value="Tscrpt_reg_LuxR_C"/>
</dbReference>
<dbReference type="Proteomes" id="UP000465609">
    <property type="component" value="Chromosome"/>
</dbReference>
<name>A0ABN5YYD0_9MYCO</name>